<dbReference type="PANTHER" id="PTHR35585:SF1">
    <property type="entry name" value="HHE DOMAIN PROTEIN (AFU_ORTHOLOGUE AFUA_4G00730)"/>
    <property type="match status" value="1"/>
</dbReference>
<feature type="domain" description="Hemerythrin-like" evidence="1">
    <location>
        <begin position="10"/>
        <end position="123"/>
    </location>
</feature>
<evidence type="ECO:0000313" key="2">
    <source>
        <dbReference type="EMBL" id="RJL25036.1"/>
    </source>
</evidence>
<dbReference type="Gene3D" id="1.20.120.520">
    <property type="entry name" value="nmb1532 protein domain like"/>
    <property type="match status" value="1"/>
</dbReference>
<sequence length="152" mass="17268">MAKVVQEGDVIDVIVEQHKRIRQLFSEVTHGRGKARAKAFAELAHLLTVHEEAEEKVVHPVTRGVARGVAEARVHEEDEAKKLLGRLVEMGPDAEGFEEMFSLLKHDVDTHATNEQREEFPKLREHCDEDRLRAMAEEFRGVQALKGGQRSR</sequence>
<dbReference type="Pfam" id="PF01814">
    <property type="entry name" value="Hemerythrin"/>
    <property type="match status" value="1"/>
</dbReference>
<reference evidence="2 3" key="1">
    <citation type="submission" date="2018-09" db="EMBL/GenBank/DDBJ databases">
        <title>YIM 75507 draft genome.</title>
        <authorList>
            <person name="Tang S."/>
            <person name="Feng Y."/>
        </authorList>
    </citation>
    <scope>NUCLEOTIDE SEQUENCE [LARGE SCALE GENOMIC DNA]</scope>
    <source>
        <strain evidence="2 3">YIM 75507</strain>
    </source>
</reference>
<dbReference type="OrthoDB" id="3212362at2"/>
<evidence type="ECO:0000259" key="1">
    <source>
        <dbReference type="Pfam" id="PF01814"/>
    </source>
</evidence>
<comment type="caution">
    <text evidence="2">The sequence shown here is derived from an EMBL/GenBank/DDBJ whole genome shotgun (WGS) entry which is preliminary data.</text>
</comment>
<name>A0A3A4A7P3_9ACTN</name>
<dbReference type="PANTHER" id="PTHR35585">
    <property type="entry name" value="HHE DOMAIN PROTEIN (AFU_ORTHOLOGUE AFUA_4G00730)"/>
    <property type="match status" value="1"/>
</dbReference>
<dbReference type="RefSeq" id="WP_119929398.1">
    <property type="nucleotide sequence ID" value="NZ_QZEY01000013.1"/>
</dbReference>
<proteinExistence type="predicted"/>
<accession>A0A3A4A7P3</accession>
<dbReference type="Proteomes" id="UP000265768">
    <property type="component" value="Unassembled WGS sequence"/>
</dbReference>
<evidence type="ECO:0000313" key="3">
    <source>
        <dbReference type="Proteomes" id="UP000265768"/>
    </source>
</evidence>
<dbReference type="InterPro" id="IPR012312">
    <property type="entry name" value="Hemerythrin-like"/>
</dbReference>
<organism evidence="2 3">
    <name type="scientific">Bailinhaonella thermotolerans</name>
    <dbReference type="NCBI Taxonomy" id="1070861"/>
    <lineage>
        <taxon>Bacteria</taxon>
        <taxon>Bacillati</taxon>
        <taxon>Actinomycetota</taxon>
        <taxon>Actinomycetes</taxon>
        <taxon>Streptosporangiales</taxon>
        <taxon>Streptosporangiaceae</taxon>
        <taxon>Bailinhaonella</taxon>
    </lineage>
</organism>
<dbReference type="EMBL" id="QZEY01000013">
    <property type="protein sequence ID" value="RJL25036.1"/>
    <property type="molecule type" value="Genomic_DNA"/>
</dbReference>
<dbReference type="AlphaFoldDB" id="A0A3A4A7P3"/>
<protein>
    <submittedName>
        <fullName evidence="2">Hemerythrin domain-containing protein</fullName>
    </submittedName>
</protein>
<gene>
    <name evidence="2" type="ORF">D5H75_27145</name>
</gene>
<keyword evidence="3" id="KW-1185">Reference proteome</keyword>